<sequence length="79" mass="8975">MADRWSHHKKIKDKIPKLEANIEIGLLIGCNCPIDLKRSSQVEVRIRTQCAHYLDGVLLDPSPLPSPLIWQFSPRATES</sequence>
<protein>
    <submittedName>
        <fullName evidence="1">Uncharacterized protein</fullName>
    </submittedName>
</protein>
<dbReference type="EMBL" id="JARQWQ010000022">
    <property type="protein sequence ID" value="KAK2564373.1"/>
    <property type="molecule type" value="Genomic_DNA"/>
</dbReference>
<dbReference type="Proteomes" id="UP001249851">
    <property type="component" value="Unassembled WGS sequence"/>
</dbReference>
<proteinExistence type="predicted"/>
<reference evidence="1" key="2">
    <citation type="journal article" date="2023" name="Science">
        <title>Genomic signatures of disease resistance in endangered staghorn corals.</title>
        <authorList>
            <person name="Vollmer S.V."/>
            <person name="Selwyn J.D."/>
            <person name="Despard B.A."/>
            <person name="Roesel C.L."/>
        </authorList>
    </citation>
    <scope>NUCLEOTIDE SEQUENCE</scope>
    <source>
        <strain evidence="1">K2</strain>
    </source>
</reference>
<name>A0AAD9QN52_ACRCE</name>
<evidence type="ECO:0000313" key="1">
    <source>
        <dbReference type="EMBL" id="KAK2564373.1"/>
    </source>
</evidence>
<comment type="caution">
    <text evidence="1">The sequence shown here is derived from an EMBL/GenBank/DDBJ whole genome shotgun (WGS) entry which is preliminary data.</text>
</comment>
<reference evidence="1" key="1">
    <citation type="journal article" date="2023" name="G3 (Bethesda)">
        <title>Whole genome assembly and annotation of the endangered Caribbean coral Acropora cervicornis.</title>
        <authorList>
            <person name="Selwyn J.D."/>
            <person name="Vollmer S.V."/>
        </authorList>
    </citation>
    <scope>NUCLEOTIDE SEQUENCE</scope>
    <source>
        <strain evidence="1">K2</strain>
    </source>
</reference>
<gene>
    <name evidence="1" type="ORF">P5673_011798</name>
</gene>
<evidence type="ECO:0000313" key="2">
    <source>
        <dbReference type="Proteomes" id="UP001249851"/>
    </source>
</evidence>
<organism evidence="1 2">
    <name type="scientific">Acropora cervicornis</name>
    <name type="common">Staghorn coral</name>
    <dbReference type="NCBI Taxonomy" id="6130"/>
    <lineage>
        <taxon>Eukaryota</taxon>
        <taxon>Metazoa</taxon>
        <taxon>Cnidaria</taxon>
        <taxon>Anthozoa</taxon>
        <taxon>Hexacorallia</taxon>
        <taxon>Scleractinia</taxon>
        <taxon>Astrocoeniina</taxon>
        <taxon>Acroporidae</taxon>
        <taxon>Acropora</taxon>
    </lineage>
</organism>
<accession>A0AAD9QN52</accession>
<dbReference type="AlphaFoldDB" id="A0AAD9QN52"/>
<keyword evidence="2" id="KW-1185">Reference proteome</keyword>